<evidence type="ECO:0000313" key="4">
    <source>
        <dbReference type="Proteomes" id="UP000030744"/>
    </source>
</evidence>
<keyword evidence="4" id="KW-1185">Reference proteome</keyword>
<reference evidence="3" key="1">
    <citation type="submission" date="2013-10" db="EMBL/GenBank/DDBJ databases">
        <title>Genomic analysis of the causative agents of coccidiosis in chickens.</title>
        <authorList>
            <person name="Reid A.J."/>
            <person name="Blake D."/>
            <person name="Billington K."/>
            <person name="Browne H."/>
            <person name="Dunn M."/>
            <person name="Hung S."/>
            <person name="Kawahara F."/>
            <person name="Miranda-Saavedra D."/>
            <person name="Mourier T."/>
            <person name="Nagra H."/>
            <person name="Otto T.D."/>
            <person name="Rawlings N."/>
            <person name="Sanchez A."/>
            <person name="Sanders M."/>
            <person name="Subramaniam C."/>
            <person name="Tay Y."/>
            <person name="Dear P."/>
            <person name="Doerig C."/>
            <person name="Gruber A."/>
            <person name="Parkinson J."/>
            <person name="Shirley M."/>
            <person name="Wan K.L."/>
            <person name="Berriman M."/>
            <person name="Tomley F."/>
            <person name="Pain A."/>
        </authorList>
    </citation>
    <scope>NUCLEOTIDE SEQUENCE [LARGE SCALE GENOMIC DNA]</scope>
    <source>
        <strain evidence="3">Houghton</strain>
    </source>
</reference>
<evidence type="ECO:0000313" key="3">
    <source>
        <dbReference type="EMBL" id="CDJ27919.1"/>
    </source>
</evidence>
<dbReference type="AlphaFoldDB" id="U6JR59"/>
<sequence length="758" mass="80546">MHFTAATVPRLRPTSLLGGSDRAREVPPGEVALPVTFRRIRQGWKGGFEGLSVSVATLAAVAAIAATYLVLHCALYLANARTDRAALRFLSGAEGTANKDHGEPCGALVGNPAAPVAADSAEEGEGKALVKPEAEEEYLVEQDVLRRVSTYAVELARFIRSAEPLLRRLKTKLRAKCVAALLRLSLMEFAAVFTLLERKERAGMNETISEISSRLWDVRASLGSRGISRPQRRHFKCLYDFLGRITEVEPVAAKLAVRQRLLRIEHLLQLQDVALGQLDAGLFWLRASMKRLEKAKADAKAAAAAAQSTGAAHSDAAEASVAAPAELVPTAAARVAAVVEAIEMTVRKRREQVLVDPVISHWLREVHVESLHYGIISRGRLEEITLRPLQTQQELLEDLQSTPLGSGDDPGEKLRLVYGDARGGTASSSVPKAPCRKDKLSPSEKPSRVVRVLRPPKLLEQGSGKKASATGSAPVPARHNKPAASAATADAPESSSLSMPGAVGQVPVFHLPSSTLWASVAAPRSLPASASALPSPAASAPAPDGFDRAPGASRPRRGSLFPSFFGLHATYNSPAYDVSTEGPLQGIGADGNAFREAGKFMSVSSTPLLQAAPSEPFRQSSWRLAESRPSSAGTTEGGPVNIFGWPLTFAMLGVPEGGRYRPDGGFLINQTPAKPSPAEIAKGFEQLAKLFGGASNQQPSETMQRKTPPAAGAAHVPDSAASAPAAAESSPTLTNPDEESISHWESLFEWKFGPFSPF</sequence>
<dbReference type="EMBL" id="HG680487">
    <property type="protein sequence ID" value="CDJ27919.1"/>
    <property type="molecule type" value="Genomic_DNA"/>
</dbReference>
<protein>
    <recommendedName>
        <fullName evidence="5">Transmembrane protein</fullName>
    </recommendedName>
</protein>
<feature type="region of interest" description="Disordered" evidence="1">
    <location>
        <begin position="694"/>
        <end position="740"/>
    </location>
</feature>
<keyword evidence="2" id="KW-0812">Transmembrane</keyword>
<feature type="transmembrane region" description="Helical" evidence="2">
    <location>
        <begin position="177"/>
        <end position="196"/>
    </location>
</feature>
<dbReference type="RefSeq" id="XP_013350496.1">
    <property type="nucleotide sequence ID" value="XM_013495042.1"/>
</dbReference>
<dbReference type="OrthoDB" id="348621at2759"/>
<feature type="compositionally biased region" description="Low complexity" evidence="1">
    <location>
        <begin position="709"/>
        <end position="731"/>
    </location>
</feature>
<feature type="compositionally biased region" description="Low complexity" evidence="1">
    <location>
        <begin position="528"/>
        <end position="543"/>
    </location>
</feature>
<feature type="compositionally biased region" description="Basic and acidic residues" evidence="1">
    <location>
        <begin position="435"/>
        <end position="447"/>
    </location>
</feature>
<proteinExistence type="predicted"/>
<evidence type="ECO:0000256" key="1">
    <source>
        <dbReference type="SAM" id="MobiDB-lite"/>
    </source>
</evidence>
<evidence type="ECO:0000256" key="2">
    <source>
        <dbReference type="SAM" id="Phobius"/>
    </source>
</evidence>
<reference evidence="3" key="2">
    <citation type="submission" date="2013-10" db="EMBL/GenBank/DDBJ databases">
        <authorList>
            <person name="Aslett M."/>
        </authorList>
    </citation>
    <scope>NUCLEOTIDE SEQUENCE [LARGE SCALE GENOMIC DNA]</scope>
    <source>
        <strain evidence="3">Houghton</strain>
    </source>
</reference>
<dbReference type="Proteomes" id="UP000030744">
    <property type="component" value="Unassembled WGS sequence"/>
</dbReference>
<organism evidence="3 4">
    <name type="scientific">Eimeria mitis</name>
    <dbReference type="NCBI Taxonomy" id="44415"/>
    <lineage>
        <taxon>Eukaryota</taxon>
        <taxon>Sar</taxon>
        <taxon>Alveolata</taxon>
        <taxon>Apicomplexa</taxon>
        <taxon>Conoidasida</taxon>
        <taxon>Coccidia</taxon>
        <taxon>Eucoccidiorida</taxon>
        <taxon>Eimeriorina</taxon>
        <taxon>Eimeriidae</taxon>
        <taxon>Eimeria</taxon>
    </lineage>
</organism>
<evidence type="ECO:0008006" key="5">
    <source>
        <dbReference type="Google" id="ProtNLM"/>
    </source>
</evidence>
<keyword evidence="2" id="KW-0472">Membrane</keyword>
<accession>U6JR59</accession>
<feature type="region of interest" description="Disordered" evidence="1">
    <location>
        <begin position="422"/>
        <end position="498"/>
    </location>
</feature>
<gene>
    <name evidence="3" type="ORF">EMH_0011570</name>
</gene>
<dbReference type="GeneID" id="25376120"/>
<dbReference type="VEuPathDB" id="ToxoDB:EMH_0011570"/>
<name>U6JR59_9EIME</name>
<keyword evidence="2" id="KW-1133">Transmembrane helix</keyword>
<feature type="compositionally biased region" description="Low complexity" evidence="1">
    <location>
        <begin position="483"/>
        <end position="496"/>
    </location>
</feature>
<feature type="region of interest" description="Disordered" evidence="1">
    <location>
        <begin position="528"/>
        <end position="554"/>
    </location>
</feature>
<feature type="transmembrane region" description="Helical" evidence="2">
    <location>
        <begin position="53"/>
        <end position="78"/>
    </location>
</feature>